<protein>
    <submittedName>
        <fullName evidence="2">Uncharacterized protein</fullName>
    </submittedName>
</protein>
<dbReference type="Proteomes" id="UP001291623">
    <property type="component" value="Unassembled WGS sequence"/>
</dbReference>
<accession>A0AAE1VZ45</accession>
<proteinExistence type="predicted"/>
<evidence type="ECO:0000313" key="2">
    <source>
        <dbReference type="EMBL" id="KAK4380695.1"/>
    </source>
</evidence>
<gene>
    <name evidence="2" type="ORF">RND71_002557</name>
</gene>
<sequence length="109" mass="11925">MEDISLGHGLLMKNTVPEGEELMPNRDITASPVITEANKPNRDISANPVLTESNTPVSVNDARRILHITWVKKLSRNRGKVLREASDVDSSPEIGDANIGNGSLKRKLL</sequence>
<reference evidence="2" key="1">
    <citation type="submission" date="2023-12" db="EMBL/GenBank/DDBJ databases">
        <title>Genome assembly of Anisodus tanguticus.</title>
        <authorList>
            <person name="Wang Y.-J."/>
        </authorList>
    </citation>
    <scope>NUCLEOTIDE SEQUENCE</scope>
    <source>
        <strain evidence="2">KB-2021</strain>
        <tissue evidence="2">Leaf</tissue>
    </source>
</reference>
<comment type="caution">
    <text evidence="2">The sequence shown here is derived from an EMBL/GenBank/DDBJ whole genome shotgun (WGS) entry which is preliminary data.</text>
</comment>
<name>A0AAE1VZ45_9SOLA</name>
<dbReference type="EMBL" id="JAVYJV010000001">
    <property type="protein sequence ID" value="KAK4380695.1"/>
    <property type="molecule type" value="Genomic_DNA"/>
</dbReference>
<organism evidence="2 3">
    <name type="scientific">Anisodus tanguticus</name>
    <dbReference type="NCBI Taxonomy" id="243964"/>
    <lineage>
        <taxon>Eukaryota</taxon>
        <taxon>Viridiplantae</taxon>
        <taxon>Streptophyta</taxon>
        <taxon>Embryophyta</taxon>
        <taxon>Tracheophyta</taxon>
        <taxon>Spermatophyta</taxon>
        <taxon>Magnoliopsida</taxon>
        <taxon>eudicotyledons</taxon>
        <taxon>Gunneridae</taxon>
        <taxon>Pentapetalae</taxon>
        <taxon>asterids</taxon>
        <taxon>lamiids</taxon>
        <taxon>Solanales</taxon>
        <taxon>Solanaceae</taxon>
        <taxon>Solanoideae</taxon>
        <taxon>Hyoscyameae</taxon>
        <taxon>Anisodus</taxon>
    </lineage>
</organism>
<dbReference type="AlphaFoldDB" id="A0AAE1VZ45"/>
<evidence type="ECO:0000313" key="3">
    <source>
        <dbReference type="Proteomes" id="UP001291623"/>
    </source>
</evidence>
<evidence type="ECO:0000256" key="1">
    <source>
        <dbReference type="SAM" id="MobiDB-lite"/>
    </source>
</evidence>
<keyword evidence="3" id="KW-1185">Reference proteome</keyword>
<feature type="region of interest" description="Disordered" evidence="1">
    <location>
        <begin position="82"/>
        <end position="109"/>
    </location>
</feature>